<comment type="caution">
    <text evidence="2">The sequence shown here is derived from an EMBL/GenBank/DDBJ whole genome shotgun (WGS) entry which is preliminary data.</text>
</comment>
<protein>
    <submittedName>
        <fullName evidence="2">Uncharacterized protein</fullName>
    </submittedName>
</protein>
<feature type="region of interest" description="Disordered" evidence="1">
    <location>
        <begin position="44"/>
        <end position="105"/>
    </location>
</feature>
<evidence type="ECO:0000256" key="1">
    <source>
        <dbReference type="SAM" id="MobiDB-lite"/>
    </source>
</evidence>
<dbReference type="EMBL" id="MVGC01000434">
    <property type="protein sequence ID" value="RJE19222.1"/>
    <property type="molecule type" value="Genomic_DNA"/>
</dbReference>
<evidence type="ECO:0000313" key="2">
    <source>
        <dbReference type="EMBL" id="RJE19222.1"/>
    </source>
</evidence>
<reference evidence="3" key="1">
    <citation type="submission" date="2017-02" db="EMBL/GenBank/DDBJ databases">
        <authorList>
            <person name="Tafer H."/>
            <person name="Lopandic K."/>
        </authorList>
    </citation>
    <scope>NUCLEOTIDE SEQUENCE [LARGE SCALE GENOMIC DNA]</scope>
    <source>
        <strain evidence="3">CBS 366.77</strain>
    </source>
</reference>
<keyword evidence="3" id="KW-1185">Reference proteome</keyword>
<sequence length="105" mass="10632">MPSRPRSGFNSTIPTSSAPNGAFQGGFGTISSGQVPFTGGVSTFGTINSSRSTTDSRNDLLSTPKSQSAHFGVSSSNGNIPLFGPSATNAPLDPSTPPSTKGQNR</sequence>
<evidence type="ECO:0000313" key="3">
    <source>
        <dbReference type="Proteomes" id="UP000266188"/>
    </source>
</evidence>
<feature type="region of interest" description="Disordered" evidence="1">
    <location>
        <begin position="1"/>
        <end position="27"/>
    </location>
</feature>
<name>A0A3A2Z7Z2_9EURO</name>
<dbReference type="Proteomes" id="UP000266188">
    <property type="component" value="Unassembled WGS sequence"/>
</dbReference>
<feature type="compositionally biased region" description="Polar residues" evidence="1">
    <location>
        <begin position="8"/>
        <end position="19"/>
    </location>
</feature>
<organism evidence="2 3">
    <name type="scientific">Aspergillus sclerotialis</name>
    <dbReference type="NCBI Taxonomy" id="2070753"/>
    <lineage>
        <taxon>Eukaryota</taxon>
        <taxon>Fungi</taxon>
        <taxon>Dikarya</taxon>
        <taxon>Ascomycota</taxon>
        <taxon>Pezizomycotina</taxon>
        <taxon>Eurotiomycetes</taxon>
        <taxon>Eurotiomycetidae</taxon>
        <taxon>Eurotiales</taxon>
        <taxon>Aspergillaceae</taxon>
        <taxon>Aspergillus</taxon>
        <taxon>Aspergillus subgen. Polypaecilum</taxon>
    </lineage>
</organism>
<gene>
    <name evidence="2" type="ORF">PHISCL_08447</name>
</gene>
<dbReference type="AlphaFoldDB" id="A0A3A2Z7Z2"/>
<accession>A0A3A2Z7Z2</accession>
<proteinExistence type="predicted"/>
<feature type="compositionally biased region" description="Polar residues" evidence="1">
    <location>
        <begin position="44"/>
        <end position="79"/>
    </location>
</feature>